<feature type="compositionally biased region" description="Basic and acidic residues" evidence="1">
    <location>
        <begin position="87"/>
        <end position="96"/>
    </location>
</feature>
<sequence length="328" mass="35036">MAGDEEKRTPHGWRELCTQLARNRTLPALHSADPGTGAGGWGCTGTAGQAVLKMAGRRVGWRRSRLQGWVRGREEKRVGGNLVETGKGGRDLRDAAGRGAHSPSRTIWLQRSGPAVRTEQSSGDGASGPSALHSPAQDRRRRGLSGAGEQNGQEREADPCSHVTVDGGAGPRDLGVDRDKHGTGRGEMKATGVADALHTTLATAPSPPLTQPIPGREQQAAHGLWDRPGRKRWGEVWGKVTATAVGTSGTRRTAGLTAKGAVPRCAQSRAGDGVPGPSAAHSPAQDRRRRRFSELRCKCGRGLCSRWLLHVPQLLQVQRVQMHLLQEE</sequence>
<keyword evidence="3" id="KW-1185">Reference proteome</keyword>
<evidence type="ECO:0000313" key="3">
    <source>
        <dbReference type="Proteomes" id="UP001266305"/>
    </source>
</evidence>
<comment type="caution">
    <text evidence="2">The sequence shown here is derived from an EMBL/GenBank/DDBJ whole genome shotgun (WGS) entry which is preliminary data.</text>
</comment>
<reference evidence="2 3" key="1">
    <citation type="submission" date="2023-05" db="EMBL/GenBank/DDBJ databases">
        <title>B98-5 Cell Line De Novo Hybrid Assembly: An Optical Mapping Approach.</title>
        <authorList>
            <person name="Kananen K."/>
            <person name="Auerbach J.A."/>
            <person name="Kautto E."/>
            <person name="Blachly J.S."/>
        </authorList>
    </citation>
    <scope>NUCLEOTIDE SEQUENCE [LARGE SCALE GENOMIC DNA]</scope>
    <source>
        <strain evidence="2">B95-8</strain>
        <tissue evidence="2">Cell line</tissue>
    </source>
</reference>
<dbReference type="Proteomes" id="UP001266305">
    <property type="component" value="Unassembled WGS sequence"/>
</dbReference>
<organism evidence="2 3">
    <name type="scientific">Saguinus oedipus</name>
    <name type="common">Cotton-top tamarin</name>
    <name type="synonym">Oedipomidas oedipus</name>
    <dbReference type="NCBI Taxonomy" id="9490"/>
    <lineage>
        <taxon>Eukaryota</taxon>
        <taxon>Metazoa</taxon>
        <taxon>Chordata</taxon>
        <taxon>Craniata</taxon>
        <taxon>Vertebrata</taxon>
        <taxon>Euteleostomi</taxon>
        <taxon>Mammalia</taxon>
        <taxon>Eutheria</taxon>
        <taxon>Euarchontoglires</taxon>
        <taxon>Primates</taxon>
        <taxon>Haplorrhini</taxon>
        <taxon>Platyrrhini</taxon>
        <taxon>Cebidae</taxon>
        <taxon>Callitrichinae</taxon>
        <taxon>Saguinus</taxon>
    </lineage>
</organism>
<evidence type="ECO:0000313" key="2">
    <source>
        <dbReference type="EMBL" id="KAK2085092.1"/>
    </source>
</evidence>
<dbReference type="EMBL" id="JASSZA010000021">
    <property type="protein sequence ID" value="KAK2085092.1"/>
    <property type="molecule type" value="Genomic_DNA"/>
</dbReference>
<gene>
    <name evidence="2" type="ORF">P7K49_036392</name>
</gene>
<feature type="region of interest" description="Disordered" evidence="1">
    <location>
        <begin position="266"/>
        <end position="289"/>
    </location>
</feature>
<feature type="compositionally biased region" description="Basic and acidic residues" evidence="1">
    <location>
        <begin position="174"/>
        <end position="188"/>
    </location>
</feature>
<feature type="region of interest" description="Disordered" evidence="1">
    <location>
        <begin position="80"/>
        <end position="189"/>
    </location>
</feature>
<name>A0ABQ9TK04_SAGOE</name>
<accession>A0ABQ9TK04</accession>
<proteinExistence type="predicted"/>
<protein>
    <submittedName>
        <fullName evidence="2">Uncharacterized protein</fullName>
    </submittedName>
</protein>
<evidence type="ECO:0000256" key="1">
    <source>
        <dbReference type="SAM" id="MobiDB-lite"/>
    </source>
</evidence>